<dbReference type="SUPFAM" id="SSF53448">
    <property type="entry name" value="Nucleotide-diphospho-sugar transferases"/>
    <property type="match status" value="1"/>
</dbReference>
<comment type="similarity">
    <text evidence="2 10">Belongs to the glucose-1-phosphate thymidylyltransferase family.</text>
</comment>
<accession>A8G623</accession>
<evidence type="ECO:0000259" key="11">
    <source>
        <dbReference type="Pfam" id="PF00483"/>
    </source>
</evidence>
<evidence type="ECO:0000313" key="12">
    <source>
        <dbReference type="EMBL" id="ABV51054.1"/>
    </source>
</evidence>
<feature type="domain" description="Nucleotidyl transferase" evidence="11">
    <location>
        <begin position="5"/>
        <end position="240"/>
    </location>
</feature>
<protein>
    <recommendedName>
        <fullName evidence="4 10">Glucose-1-phosphate thymidylyltransferase</fullName>
        <ecNumber evidence="3 10">2.7.7.24</ecNumber>
    </recommendedName>
</protein>
<dbReference type="KEGG" id="pmh:P9215_14411"/>
<sequence>MRERKGIILAGGSGSRLFPITKGISKQLLPVFDKPMIYYPLTTLMEAGIRDVVVISNIDFLPLFENLLGDGSHFGININYLVQENPDGIAQAFLLAEKFIDGFPSALILGDNLFYGDKLHSQLLKSNSNSERSTIYTYRVKNPERYGVINFDSNFNIDNIEEKPQKPRSSYAITGLYFYDSKVVEKAKTLSPSSRGELEITDLNNLYIKDGLLDIENIGSGSAWFDTGTFESLHEASSYIRTMQNRQSLMIGCPEQVAWNNKWISDEDLYRLALPLTKSGYGNFLIELLN</sequence>
<evidence type="ECO:0000256" key="4">
    <source>
        <dbReference type="ARBA" id="ARBA00017654"/>
    </source>
</evidence>
<reference evidence="12 13" key="1">
    <citation type="journal article" date="2007" name="PLoS Genet.">
        <title>Patterns and implications of gene gain and loss in the evolution of Prochlorococcus.</title>
        <authorList>
            <person name="Kettler G.C."/>
            <person name="Martiny A.C."/>
            <person name="Huang K."/>
            <person name="Zucker J."/>
            <person name="Coleman M.L."/>
            <person name="Rodrigue S."/>
            <person name="Chen F."/>
            <person name="Lapidus A."/>
            <person name="Ferriera S."/>
            <person name="Johnson J."/>
            <person name="Steglich C."/>
            <person name="Church G.M."/>
            <person name="Richardson P."/>
            <person name="Chisholm S.W."/>
        </authorList>
    </citation>
    <scope>NUCLEOTIDE SEQUENCE [LARGE SCALE GENOMIC DNA]</scope>
    <source>
        <strain evidence="12 13">MIT 9215</strain>
    </source>
</reference>
<gene>
    <name evidence="12" type="ordered locus">P9215_14411</name>
</gene>
<name>A8G623_PROM2</name>
<keyword evidence="7 10" id="KW-0479">Metal-binding</keyword>
<dbReference type="NCBIfam" id="TIGR01207">
    <property type="entry name" value="rmlA"/>
    <property type="match status" value="1"/>
</dbReference>
<evidence type="ECO:0000256" key="2">
    <source>
        <dbReference type="ARBA" id="ARBA00010480"/>
    </source>
</evidence>
<dbReference type="RefSeq" id="WP_012008102.1">
    <property type="nucleotide sequence ID" value="NC_009840.1"/>
</dbReference>
<keyword evidence="8 10" id="KW-0460">Magnesium</keyword>
<keyword evidence="6 10" id="KW-0548">Nucleotidyltransferase</keyword>
<dbReference type="InterPro" id="IPR005835">
    <property type="entry name" value="NTP_transferase_dom"/>
</dbReference>
<evidence type="ECO:0000256" key="10">
    <source>
        <dbReference type="RuleBase" id="RU003706"/>
    </source>
</evidence>
<comment type="catalytic activity">
    <reaction evidence="9 10">
        <text>dTTP + alpha-D-glucose 1-phosphate + H(+) = dTDP-alpha-D-glucose + diphosphate</text>
        <dbReference type="Rhea" id="RHEA:15225"/>
        <dbReference type="ChEBI" id="CHEBI:15378"/>
        <dbReference type="ChEBI" id="CHEBI:33019"/>
        <dbReference type="ChEBI" id="CHEBI:37568"/>
        <dbReference type="ChEBI" id="CHEBI:57477"/>
        <dbReference type="ChEBI" id="CHEBI:58601"/>
        <dbReference type="EC" id="2.7.7.24"/>
    </reaction>
</comment>
<dbReference type="HOGENOM" id="CLU_029499_9_0_3"/>
<evidence type="ECO:0000256" key="5">
    <source>
        <dbReference type="ARBA" id="ARBA00022679"/>
    </source>
</evidence>
<dbReference type="GO" id="GO:0046872">
    <property type="term" value="F:metal ion binding"/>
    <property type="evidence" value="ECO:0007669"/>
    <property type="project" value="UniProtKB-KW"/>
</dbReference>
<evidence type="ECO:0000313" key="13">
    <source>
        <dbReference type="Proteomes" id="UP000002014"/>
    </source>
</evidence>
<dbReference type="PANTHER" id="PTHR43532:SF1">
    <property type="entry name" value="GLUCOSE-1-PHOSPHATE THYMIDYLYLTRANSFERASE 1"/>
    <property type="match status" value="1"/>
</dbReference>
<dbReference type="CDD" id="cd02538">
    <property type="entry name" value="G1P_TT_short"/>
    <property type="match status" value="1"/>
</dbReference>
<organism evidence="12 13">
    <name type="scientific">Prochlorococcus marinus (strain MIT 9215)</name>
    <dbReference type="NCBI Taxonomy" id="93060"/>
    <lineage>
        <taxon>Bacteria</taxon>
        <taxon>Bacillati</taxon>
        <taxon>Cyanobacteriota</taxon>
        <taxon>Cyanophyceae</taxon>
        <taxon>Synechococcales</taxon>
        <taxon>Prochlorococcaceae</taxon>
        <taxon>Prochlorococcus</taxon>
    </lineage>
</organism>
<evidence type="ECO:0000256" key="8">
    <source>
        <dbReference type="ARBA" id="ARBA00022842"/>
    </source>
</evidence>
<keyword evidence="5 10" id="KW-0808">Transferase</keyword>
<evidence type="ECO:0000256" key="9">
    <source>
        <dbReference type="ARBA" id="ARBA00049336"/>
    </source>
</evidence>
<comment type="function">
    <text evidence="10">Catalyzes the formation of dTDP-glucose, from dTTP and glucose 1-phosphate, as well as its pyrophosphorolysis.</text>
</comment>
<dbReference type="eggNOG" id="COG1209">
    <property type="taxonomic scope" value="Bacteria"/>
</dbReference>
<dbReference type="EMBL" id="CP000825">
    <property type="protein sequence ID" value="ABV51054.1"/>
    <property type="molecule type" value="Genomic_DNA"/>
</dbReference>
<dbReference type="InterPro" id="IPR029044">
    <property type="entry name" value="Nucleotide-diphossugar_trans"/>
</dbReference>
<evidence type="ECO:0000256" key="7">
    <source>
        <dbReference type="ARBA" id="ARBA00022723"/>
    </source>
</evidence>
<dbReference type="InterPro" id="IPR005907">
    <property type="entry name" value="G1P_thy_trans_s"/>
</dbReference>
<dbReference type="PANTHER" id="PTHR43532">
    <property type="entry name" value="GLUCOSE-1-PHOSPHATE THYMIDYLYLTRANSFERASE"/>
    <property type="match status" value="1"/>
</dbReference>
<dbReference type="EC" id="2.7.7.24" evidence="3 10"/>
<dbReference type="FunFam" id="3.90.550.10:FF:000023">
    <property type="entry name" value="Glucose-1-phosphate thymidylyltransferase"/>
    <property type="match status" value="1"/>
</dbReference>
<comment type="cofactor">
    <cofactor evidence="1">
        <name>Mg(2+)</name>
        <dbReference type="ChEBI" id="CHEBI:18420"/>
    </cofactor>
</comment>
<evidence type="ECO:0000256" key="3">
    <source>
        <dbReference type="ARBA" id="ARBA00012461"/>
    </source>
</evidence>
<proteinExistence type="inferred from homology"/>
<dbReference type="Gene3D" id="3.90.550.10">
    <property type="entry name" value="Spore Coat Polysaccharide Biosynthesis Protein SpsA, Chain A"/>
    <property type="match status" value="1"/>
</dbReference>
<dbReference type="Proteomes" id="UP000002014">
    <property type="component" value="Chromosome"/>
</dbReference>
<dbReference type="AlphaFoldDB" id="A8G623"/>
<dbReference type="STRING" id="93060.P9215_14411"/>
<dbReference type="OrthoDB" id="9803871at2"/>
<dbReference type="Pfam" id="PF00483">
    <property type="entry name" value="NTP_transferase"/>
    <property type="match status" value="1"/>
</dbReference>
<evidence type="ECO:0000256" key="6">
    <source>
        <dbReference type="ARBA" id="ARBA00022695"/>
    </source>
</evidence>
<evidence type="ECO:0000256" key="1">
    <source>
        <dbReference type="ARBA" id="ARBA00001946"/>
    </source>
</evidence>
<dbReference type="GO" id="GO:0008879">
    <property type="term" value="F:glucose-1-phosphate thymidylyltransferase activity"/>
    <property type="evidence" value="ECO:0007669"/>
    <property type="project" value="UniProtKB-EC"/>
</dbReference>